<evidence type="ECO:0000256" key="1">
    <source>
        <dbReference type="ARBA" id="ARBA00004170"/>
    </source>
</evidence>
<protein>
    <recommendedName>
        <fullName evidence="15">Expansin</fullName>
    </recommendedName>
</protein>
<dbReference type="Gene3D" id="2.60.40.760">
    <property type="entry name" value="Expansin, cellulose-binding-like domain"/>
    <property type="match status" value="1"/>
</dbReference>
<sequence>MKKASRRSSIGLKDRSNSVGNFSTRFSLQPFVKRVDKLTENQKNAIKRMGFGNLLRIPYQMLSKNLLVELMERWSCDKHAFLLVPGDITMTLMDVALILGLRVTGDPVILREDQPFSDLEREYGAVVWNRKITIASIEKRLDTLDGIVNDDFIRSFLLFIFGTLLFPNSNGKVDSRYLSLLQRLDKVCHFAWGAAVLEEISNWLCKRKEMNVQYVGGCLIFLQIWSYEHIDIARPGLLGCQFPRACRWENSRSHQRQWLITKFKELEKNQITWKLQLTSEESKMDTIKELLEEQSDGEEVPAPRYNVLIHKEEDNVRTRLQIMDQWIAEMENDSKMNMVGEVHVTQDDCFEQSRKAQNVPVMLTDKVDILPTSHNVSEGEREHTDHPRTSQESSTFIIISDDDGDDDLGIKDHILQEPDAKLKEEIDDLRKENKLLKTQLLSSSKFEEENAKLRKEVENLRRENQLLVSSSNNLVYRLERLIFDEDVNATEEQNSASPFQLAGSCTKYANCCKCLERKWQSGAKVTDTVDRSVQGGAWLIIYYPMVWAGHAMHDKAHGLYGGWQTAHATFYGGSDASGTMGGACGYGNLYSQGYGTSTAALSTALFNNGLSCGACYQLRCRNDPQWCLAGTITITATNFCPPNYALSNDNGGWCNPPLRHFDLSQPVFLKIARYRAGIVPVAYRRVPCVKKGGMKFTVNGNSYFNLVLITNVGGAGDIHVVSVKGSKTGWKVMSRNWGQNWQSDSYLKGQGLSFRVTASDGRTVTSYNVMPAGWQFGQTFEGSQF</sequence>
<dbReference type="PANTHER" id="PTHR31867">
    <property type="entry name" value="EXPANSIN-A15"/>
    <property type="match status" value="1"/>
</dbReference>
<feature type="coiled-coil region" evidence="9">
    <location>
        <begin position="419"/>
        <end position="470"/>
    </location>
</feature>
<feature type="region of interest" description="Disordered" evidence="10">
    <location>
        <begin position="373"/>
        <end position="392"/>
    </location>
</feature>
<organism evidence="13 14">
    <name type="scientific">Camellia sinensis var. sinensis</name>
    <name type="common">China tea</name>
    <dbReference type="NCBI Taxonomy" id="542762"/>
    <lineage>
        <taxon>Eukaryota</taxon>
        <taxon>Viridiplantae</taxon>
        <taxon>Streptophyta</taxon>
        <taxon>Embryophyta</taxon>
        <taxon>Tracheophyta</taxon>
        <taxon>Spermatophyta</taxon>
        <taxon>Magnoliopsida</taxon>
        <taxon>eudicotyledons</taxon>
        <taxon>Gunneridae</taxon>
        <taxon>Pentapetalae</taxon>
        <taxon>asterids</taxon>
        <taxon>Ericales</taxon>
        <taxon>Theaceae</taxon>
        <taxon>Camellia</taxon>
    </lineage>
</organism>
<name>A0A4S4ETY6_CAMSN</name>
<dbReference type="InterPro" id="IPR009009">
    <property type="entry name" value="RlpA-like_DPBB"/>
</dbReference>
<dbReference type="CDD" id="cd14686">
    <property type="entry name" value="bZIP"/>
    <property type="match status" value="1"/>
</dbReference>
<gene>
    <name evidence="13" type="ORF">TEA_007490</name>
</gene>
<keyword evidence="5" id="KW-0964">Secreted</keyword>
<dbReference type="SMART" id="SM00837">
    <property type="entry name" value="DPBB_1"/>
    <property type="match status" value="1"/>
</dbReference>
<comment type="caution">
    <text evidence="13">The sequence shown here is derived from an EMBL/GenBank/DDBJ whole genome shotgun (WGS) entry which is preliminary data.</text>
</comment>
<dbReference type="AlphaFoldDB" id="A0A4S4ETY6"/>
<dbReference type="GO" id="GO:0009664">
    <property type="term" value="P:plant-type cell wall organization"/>
    <property type="evidence" value="ECO:0007669"/>
    <property type="project" value="InterPro"/>
</dbReference>
<dbReference type="GO" id="GO:0009653">
    <property type="term" value="P:anatomical structure morphogenesis"/>
    <property type="evidence" value="ECO:0007669"/>
    <property type="project" value="UniProtKB-ARBA"/>
</dbReference>
<evidence type="ECO:0000259" key="11">
    <source>
        <dbReference type="PROSITE" id="PS50842"/>
    </source>
</evidence>
<keyword evidence="4" id="KW-0134">Cell wall</keyword>
<dbReference type="PRINTS" id="PR01226">
    <property type="entry name" value="EXPANSIN"/>
</dbReference>
<evidence type="ECO:0000259" key="12">
    <source>
        <dbReference type="PROSITE" id="PS50843"/>
    </source>
</evidence>
<evidence type="ECO:0000256" key="9">
    <source>
        <dbReference type="SAM" id="Coils"/>
    </source>
</evidence>
<evidence type="ECO:0000256" key="2">
    <source>
        <dbReference type="ARBA" id="ARBA00004191"/>
    </source>
</evidence>
<dbReference type="Pfam" id="PF01357">
    <property type="entry name" value="Expansin_C"/>
    <property type="match status" value="1"/>
</dbReference>
<dbReference type="SUPFAM" id="SSF49590">
    <property type="entry name" value="PHL pollen allergen"/>
    <property type="match status" value="1"/>
</dbReference>
<dbReference type="CDD" id="cd22274">
    <property type="entry name" value="DPBB_EXPA_N"/>
    <property type="match status" value="1"/>
</dbReference>
<feature type="domain" description="Expansin-like EG45" evidence="11">
    <location>
        <begin position="581"/>
        <end position="693"/>
    </location>
</feature>
<evidence type="ECO:0000313" key="13">
    <source>
        <dbReference type="EMBL" id="THG20378.1"/>
    </source>
</evidence>
<keyword evidence="14" id="KW-1185">Reference proteome</keyword>
<dbReference type="Gene3D" id="2.40.40.10">
    <property type="entry name" value="RlpA-like domain"/>
    <property type="match status" value="1"/>
</dbReference>
<dbReference type="EMBL" id="SDRB02001965">
    <property type="protein sequence ID" value="THG20378.1"/>
    <property type="molecule type" value="Genomic_DNA"/>
</dbReference>
<dbReference type="Pfam" id="PF10536">
    <property type="entry name" value="PMD"/>
    <property type="match status" value="1"/>
</dbReference>
<proteinExistence type="inferred from homology"/>
<evidence type="ECO:0000256" key="7">
    <source>
        <dbReference type="ARBA" id="ARBA00023136"/>
    </source>
</evidence>
<dbReference type="PRINTS" id="PR01225">
    <property type="entry name" value="EXPANSNFAMLY"/>
</dbReference>
<evidence type="ECO:0000256" key="6">
    <source>
        <dbReference type="ARBA" id="ARBA00022729"/>
    </source>
</evidence>
<dbReference type="InterPro" id="IPR007112">
    <property type="entry name" value="Expansin/allergen_DPBB_dom"/>
</dbReference>
<dbReference type="STRING" id="542762.A0A4S4ETY6"/>
<dbReference type="Proteomes" id="UP000306102">
    <property type="component" value="Unassembled WGS sequence"/>
</dbReference>
<evidence type="ECO:0000256" key="4">
    <source>
        <dbReference type="ARBA" id="ARBA00022512"/>
    </source>
</evidence>
<evidence type="ECO:0000256" key="3">
    <source>
        <dbReference type="ARBA" id="ARBA00005392"/>
    </source>
</evidence>
<dbReference type="GO" id="GO:0016020">
    <property type="term" value="C:membrane"/>
    <property type="evidence" value="ECO:0007669"/>
    <property type="project" value="UniProtKB-SubCell"/>
</dbReference>
<keyword evidence="8" id="KW-0961">Cell wall biogenesis/degradation</keyword>
<dbReference type="InterPro" id="IPR019557">
    <property type="entry name" value="AminoTfrase-like_pln_mobile"/>
</dbReference>
<dbReference type="PROSITE" id="PS50843">
    <property type="entry name" value="EXPANSIN_CBD"/>
    <property type="match status" value="1"/>
</dbReference>
<dbReference type="Pfam" id="PF03330">
    <property type="entry name" value="DPBB_1"/>
    <property type="match status" value="1"/>
</dbReference>
<dbReference type="GO" id="GO:0005576">
    <property type="term" value="C:extracellular region"/>
    <property type="evidence" value="ECO:0007669"/>
    <property type="project" value="InterPro"/>
</dbReference>
<evidence type="ECO:0000313" key="14">
    <source>
        <dbReference type="Proteomes" id="UP000306102"/>
    </source>
</evidence>
<dbReference type="InterPro" id="IPR036749">
    <property type="entry name" value="Expansin_CBD_sf"/>
</dbReference>
<evidence type="ECO:0008006" key="15">
    <source>
        <dbReference type="Google" id="ProtNLM"/>
    </source>
</evidence>
<dbReference type="InterPro" id="IPR007117">
    <property type="entry name" value="Expansin_CBD"/>
</dbReference>
<dbReference type="PROSITE" id="PS50842">
    <property type="entry name" value="EXPANSIN_EG45"/>
    <property type="match status" value="1"/>
</dbReference>
<dbReference type="FunFam" id="2.60.40.760:FF:000001">
    <property type="entry name" value="Expansin"/>
    <property type="match status" value="1"/>
</dbReference>
<dbReference type="InterPro" id="IPR007118">
    <property type="entry name" value="Expan_Lol_pI"/>
</dbReference>
<dbReference type="SUPFAM" id="SSF50685">
    <property type="entry name" value="Barwin-like endoglucanases"/>
    <property type="match status" value="1"/>
</dbReference>
<keyword evidence="7" id="KW-0472">Membrane</keyword>
<dbReference type="FunFam" id="2.40.40.10:FF:000001">
    <property type="entry name" value="Expansin"/>
    <property type="match status" value="1"/>
</dbReference>
<feature type="compositionally biased region" description="Basic and acidic residues" evidence="10">
    <location>
        <begin position="377"/>
        <end position="389"/>
    </location>
</feature>
<keyword evidence="9" id="KW-0175">Coiled coil</keyword>
<evidence type="ECO:0000256" key="10">
    <source>
        <dbReference type="SAM" id="MobiDB-lite"/>
    </source>
</evidence>
<accession>A0A4S4ETY6</accession>
<reference evidence="13 14" key="1">
    <citation type="journal article" date="2018" name="Proc. Natl. Acad. Sci. U.S.A.">
        <title>Draft genome sequence of Camellia sinensis var. sinensis provides insights into the evolution of the tea genome and tea quality.</title>
        <authorList>
            <person name="Wei C."/>
            <person name="Yang H."/>
            <person name="Wang S."/>
            <person name="Zhao J."/>
            <person name="Liu C."/>
            <person name="Gao L."/>
            <person name="Xia E."/>
            <person name="Lu Y."/>
            <person name="Tai Y."/>
            <person name="She G."/>
            <person name="Sun J."/>
            <person name="Cao H."/>
            <person name="Tong W."/>
            <person name="Gao Q."/>
            <person name="Li Y."/>
            <person name="Deng W."/>
            <person name="Jiang X."/>
            <person name="Wang W."/>
            <person name="Chen Q."/>
            <person name="Zhang S."/>
            <person name="Li H."/>
            <person name="Wu J."/>
            <person name="Wang P."/>
            <person name="Li P."/>
            <person name="Shi C."/>
            <person name="Zheng F."/>
            <person name="Jian J."/>
            <person name="Huang B."/>
            <person name="Shan D."/>
            <person name="Shi M."/>
            <person name="Fang C."/>
            <person name="Yue Y."/>
            <person name="Li F."/>
            <person name="Li D."/>
            <person name="Wei S."/>
            <person name="Han B."/>
            <person name="Jiang C."/>
            <person name="Yin Y."/>
            <person name="Xia T."/>
            <person name="Zhang Z."/>
            <person name="Bennetzen J.L."/>
            <person name="Zhao S."/>
            <person name="Wan X."/>
        </authorList>
    </citation>
    <scope>NUCLEOTIDE SEQUENCE [LARGE SCALE GENOMIC DNA]</scope>
    <source>
        <strain evidence="14">cv. Shuchazao</strain>
        <tissue evidence="13">Leaf</tissue>
    </source>
</reference>
<feature type="domain" description="Expansin-like CBD" evidence="12">
    <location>
        <begin position="703"/>
        <end position="782"/>
    </location>
</feature>
<dbReference type="InterPro" id="IPR002963">
    <property type="entry name" value="Expansin"/>
</dbReference>
<evidence type="ECO:0000256" key="5">
    <source>
        <dbReference type="ARBA" id="ARBA00022525"/>
    </source>
</evidence>
<comment type="subcellular location">
    <subcellularLocation>
        <location evidence="1">Membrane</location>
        <topology evidence="1">Peripheral membrane protein</topology>
    </subcellularLocation>
    <subcellularLocation>
        <location evidence="2">Secreted</location>
        <location evidence="2">Cell wall</location>
    </subcellularLocation>
</comment>
<keyword evidence="6" id="KW-0732">Signal</keyword>
<comment type="similarity">
    <text evidence="3">Belongs to the expansin family. Expansin A subfamily.</text>
</comment>
<evidence type="ECO:0000256" key="8">
    <source>
        <dbReference type="ARBA" id="ARBA00023316"/>
    </source>
</evidence>
<dbReference type="InterPro" id="IPR036908">
    <property type="entry name" value="RlpA-like_sf"/>
</dbReference>